<proteinExistence type="predicted"/>
<evidence type="ECO:0000256" key="1">
    <source>
        <dbReference type="SAM" id="MobiDB-lite"/>
    </source>
</evidence>
<feature type="region of interest" description="Disordered" evidence="1">
    <location>
        <begin position="1"/>
        <end position="94"/>
    </location>
</feature>
<dbReference type="Proteomes" id="UP001208570">
    <property type="component" value="Unassembled WGS sequence"/>
</dbReference>
<feature type="compositionally biased region" description="Basic and acidic residues" evidence="1">
    <location>
        <begin position="40"/>
        <end position="53"/>
    </location>
</feature>
<comment type="caution">
    <text evidence="2">The sequence shown here is derived from an EMBL/GenBank/DDBJ whole genome shotgun (WGS) entry which is preliminary data.</text>
</comment>
<evidence type="ECO:0000313" key="3">
    <source>
        <dbReference type="Proteomes" id="UP001208570"/>
    </source>
</evidence>
<accession>A0AAD9K4M4</accession>
<gene>
    <name evidence="2" type="ORF">LSH36_58g11032</name>
</gene>
<evidence type="ECO:0000313" key="2">
    <source>
        <dbReference type="EMBL" id="KAK2164836.1"/>
    </source>
</evidence>
<reference evidence="2" key="1">
    <citation type="journal article" date="2023" name="Mol. Biol. Evol.">
        <title>Third-Generation Sequencing Reveals the Adaptive Role of the Epigenome in Three Deep-Sea Polychaetes.</title>
        <authorList>
            <person name="Perez M."/>
            <person name="Aroh O."/>
            <person name="Sun Y."/>
            <person name="Lan Y."/>
            <person name="Juniper S.K."/>
            <person name="Young C.R."/>
            <person name="Angers B."/>
            <person name="Qian P.Y."/>
        </authorList>
    </citation>
    <scope>NUCLEOTIDE SEQUENCE</scope>
    <source>
        <strain evidence="2">P08H-3</strain>
    </source>
</reference>
<keyword evidence="3" id="KW-1185">Reference proteome</keyword>
<organism evidence="2 3">
    <name type="scientific">Paralvinella palmiformis</name>
    <dbReference type="NCBI Taxonomy" id="53620"/>
    <lineage>
        <taxon>Eukaryota</taxon>
        <taxon>Metazoa</taxon>
        <taxon>Spiralia</taxon>
        <taxon>Lophotrochozoa</taxon>
        <taxon>Annelida</taxon>
        <taxon>Polychaeta</taxon>
        <taxon>Sedentaria</taxon>
        <taxon>Canalipalpata</taxon>
        <taxon>Terebellida</taxon>
        <taxon>Terebelliformia</taxon>
        <taxon>Alvinellidae</taxon>
        <taxon>Paralvinella</taxon>
    </lineage>
</organism>
<dbReference type="AlphaFoldDB" id="A0AAD9K4M4"/>
<name>A0AAD9K4M4_9ANNE</name>
<sequence>MADNNADSPVSTNNNTESMQSPLVNGQNSVPDEQPLTENTEDKESSSHERTQTDHLNSILLRSFLEKLNQPNSGFPQTVKFDTEENNEEDGFCN</sequence>
<feature type="compositionally biased region" description="Polar residues" evidence="1">
    <location>
        <begin position="1"/>
        <end position="31"/>
    </location>
</feature>
<protein>
    <submittedName>
        <fullName evidence="2">Uncharacterized protein</fullName>
    </submittedName>
</protein>
<feature type="compositionally biased region" description="Acidic residues" evidence="1">
    <location>
        <begin position="84"/>
        <end position="94"/>
    </location>
</feature>
<dbReference type="EMBL" id="JAODUP010000058">
    <property type="protein sequence ID" value="KAK2164836.1"/>
    <property type="molecule type" value="Genomic_DNA"/>
</dbReference>